<dbReference type="GO" id="GO:0005739">
    <property type="term" value="C:mitochondrion"/>
    <property type="evidence" value="ECO:0007669"/>
    <property type="project" value="UniProtKB-SubCell"/>
</dbReference>
<evidence type="ECO:0000256" key="4">
    <source>
        <dbReference type="SAM" id="MobiDB-lite"/>
    </source>
</evidence>
<dbReference type="InterPro" id="IPR027266">
    <property type="entry name" value="TrmE/GcvT-like"/>
</dbReference>
<dbReference type="PANTHER" id="PTHR22602:SF0">
    <property type="entry name" value="TRANSFERASE CAF17, MITOCHONDRIAL-RELATED"/>
    <property type="match status" value="1"/>
</dbReference>
<reference evidence="6" key="1">
    <citation type="submission" date="2020-05" db="EMBL/GenBank/DDBJ databases">
        <authorList>
            <person name="Chiriac C."/>
            <person name="Salcher M."/>
            <person name="Ghai R."/>
            <person name="Kavagutti S V."/>
        </authorList>
    </citation>
    <scope>NUCLEOTIDE SEQUENCE</scope>
</reference>
<protein>
    <submittedName>
        <fullName evidence="6">Unannotated protein</fullName>
    </submittedName>
</protein>
<keyword evidence="2" id="KW-0809">Transit peptide</keyword>
<dbReference type="InterPro" id="IPR029043">
    <property type="entry name" value="GcvT/YgfZ_C"/>
</dbReference>
<dbReference type="InterPro" id="IPR045179">
    <property type="entry name" value="YgfZ/GcvT"/>
</dbReference>
<keyword evidence="3" id="KW-0496">Mitochondrion</keyword>
<accession>A0A6J7HXG9</accession>
<dbReference type="GO" id="GO:0016226">
    <property type="term" value="P:iron-sulfur cluster assembly"/>
    <property type="evidence" value="ECO:0007669"/>
    <property type="project" value="TreeGrafter"/>
</dbReference>
<dbReference type="NCBIfam" id="TIGR03317">
    <property type="entry name" value="ygfZ_signature"/>
    <property type="match status" value="1"/>
</dbReference>
<evidence type="ECO:0000256" key="1">
    <source>
        <dbReference type="ARBA" id="ARBA00004173"/>
    </source>
</evidence>
<feature type="domain" description="Aminomethyltransferase C-terminal" evidence="5">
    <location>
        <begin position="266"/>
        <end position="335"/>
    </location>
</feature>
<evidence type="ECO:0000259" key="5">
    <source>
        <dbReference type="Pfam" id="PF08669"/>
    </source>
</evidence>
<dbReference type="InterPro" id="IPR013977">
    <property type="entry name" value="GcvT_C"/>
</dbReference>
<comment type="subcellular location">
    <subcellularLocation>
        <location evidence="1">Mitochondrion</location>
    </subcellularLocation>
</comment>
<dbReference type="Pfam" id="PF08669">
    <property type="entry name" value="GCV_T_C"/>
    <property type="match status" value="1"/>
</dbReference>
<name>A0A6J7HXG9_9ZZZZ</name>
<dbReference type="SUPFAM" id="SSF101790">
    <property type="entry name" value="Aminomethyltransferase beta-barrel domain"/>
    <property type="match status" value="1"/>
</dbReference>
<dbReference type="Gene3D" id="3.30.1360.120">
    <property type="entry name" value="Probable tRNA modification gtpase trme, domain 1"/>
    <property type="match status" value="1"/>
</dbReference>
<proteinExistence type="predicted"/>
<evidence type="ECO:0000256" key="2">
    <source>
        <dbReference type="ARBA" id="ARBA00022946"/>
    </source>
</evidence>
<organism evidence="6">
    <name type="scientific">freshwater metagenome</name>
    <dbReference type="NCBI Taxonomy" id="449393"/>
    <lineage>
        <taxon>unclassified sequences</taxon>
        <taxon>metagenomes</taxon>
        <taxon>ecological metagenomes</taxon>
    </lineage>
</organism>
<dbReference type="AlphaFoldDB" id="A0A6J7HXG9"/>
<dbReference type="InterPro" id="IPR017703">
    <property type="entry name" value="YgfZ/GCV_T_CS"/>
</dbReference>
<dbReference type="PANTHER" id="PTHR22602">
    <property type="entry name" value="TRANSFERASE CAF17, MITOCHONDRIAL-RELATED"/>
    <property type="match status" value="1"/>
</dbReference>
<evidence type="ECO:0000256" key="3">
    <source>
        <dbReference type="ARBA" id="ARBA00023128"/>
    </source>
</evidence>
<evidence type="ECO:0000313" key="6">
    <source>
        <dbReference type="EMBL" id="CAB4922305.1"/>
    </source>
</evidence>
<gene>
    <name evidence="6" type="ORF">UFOPK3610_01485</name>
</gene>
<dbReference type="EMBL" id="CAFBMR010000072">
    <property type="protein sequence ID" value="CAB4922305.1"/>
    <property type="molecule type" value="Genomic_DNA"/>
</dbReference>
<sequence>MRTDLGGHPAAPGSPDEGVPWHYGDPFAEQRRLAAGTASVNLSHRGVATVTGADRLTWLHDLTTQHVLELSPGASSTALILSPHGHVEHELHLVDDGATVWITCEPGTVGALVDYLNSMRFMRRVEVADVSEDFGVIWESTRETDPQHPTWLIAPDFAGVGVTDAGSGPGGDASRYVASRPAHLIGREVIVPRAEIAVRLGEDPAGVWALEALRVAACVPRMAHETDHRTIPHEVGWIGPAVHLAKGCYRGQETVARVHNLGQPPRRLVLLHLDGSENRLPTHGDPVLLGDREIGWVGTAVQHHELGPIATAVIKRTVPVDAELTVRTSEGDVAASQEPITTA</sequence>
<feature type="region of interest" description="Disordered" evidence="4">
    <location>
        <begin position="1"/>
        <end position="23"/>
    </location>
</feature>
<dbReference type="SUPFAM" id="SSF103025">
    <property type="entry name" value="Folate-binding domain"/>
    <property type="match status" value="1"/>
</dbReference>
<dbReference type="PIRSF" id="PIRSF006487">
    <property type="entry name" value="GcvT"/>
    <property type="match status" value="1"/>
</dbReference>